<sequence length="144" mass="14965">MSLVSGNSVNFNLIFNETTDFTQGLGQRALQAQMIDAKGNVGIYSQFFASTGRGFLGQTIFAGQTLIYGVQCIPGLVGADLDATLLPQAGTGWRGTVRLEGAPSGSIIATATQRLVYYTGPNPLKDSVITASVYGVPAASGTLI</sequence>
<keyword evidence="2" id="KW-1185">Reference proteome</keyword>
<proteinExistence type="predicted"/>
<evidence type="ECO:0000313" key="2">
    <source>
        <dbReference type="Proteomes" id="UP000231259"/>
    </source>
</evidence>
<dbReference type="Proteomes" id="UP000231259">
    <property type="component" value="Unassembled WGS sequence"/>
</dbReference>
<gene>
    <name evidence="1" type="ORF">P775_06650</name>
</gene>
<accession>A0A2G8RHS6</accession>
<name>A0A2G8RHS6_9RHOB</name>
<dbReference type="AlphaFoldDB" id="A0A2G8RHS6"/>
<organism evidence="1 2">
    <name type="scientific">Puniceibacterium antarcticum</name>
    <dbReference type="NCBI Taxonomy" id="1206336"/>
    <lineage>
        <taxon>Bacteria</taxon>
        <taxon>Pseudomonadati</taxon>
        <taxon>Pseudomonadota</taxon>
        <taxon>Alphaproteobacteria</taxon>
        <taxon>Rhodobacterales</taxon>
        <taxon>Paracoccaceae</taxon>
        <taxon>Puniceibacterium</taxon>
    </lineage>
</organism>
<protein>
    <submittedName>
        <fullName evidence="1">Uncharacterized protein</fullName>
    </submittedName>
</protein>
<dbReference type="EMBL" id="AWWI01000048">
    <property type="protein sequence ID" value="PIL21043.1"/>
    <property type="molecule type" value="Genomic_DNA"/>
</dbReference>
<comment type="caution">
    <text evidence="1">The sequence shown here is derived from an EMBL/GenBank/DDBJ whole genome shotgun (WGS) entry which is preliminary data.</text>
</comment>
<reference evidence="1 2" key="1">
    <citation type="submission" date="2013-09" db="EMBL/GenBank/DDBJ databases">
        <title>Genome sequencing of Phaeobacter antarcticus sp. nov. SM1211.</title>
        <authorList>
            <person name="Zhang X.-Y."/>
            <person name="Liu C."/>
            <person name="Chen X.-L."/>
            <person name="Xie B.-B."/>
            <person name="Qin Q.-L."/>
            <person name="Rong J.-C."/>
            <person name="Zhang Y.-Z."/>
        </authorList>
    </citation>
    <scope>NUCLEOTIDE SEQUENCE [LARGE SCALE GENOMIC DNA]</scope>
    <source>
        <strain evidence="1 2">SM1211</strain>
    </source>
</reference>
<evidence type="ECO:0000313" key="1">
    <source>
        <dbReference type="EMBL" id="PIL21043.1"/>
    </source>
</evidence>